<feature type="compositionally biased region" description="Low complexity" evidence="1">
    <location>
        <begin position="58"/>
        <end position="70"/>
    </location>
</feature>
<sequence length="246" mass="27536">MTMIRQRSQTEGSQSTRSTSSRSSAYAGPAPLGPDGLPLKSCLSSSRRRRRAEIGGYESDSSLSTAASSAECEEEEKQSVSFGAIEVRKYERALGDHPCVSSGAPVTLGWRYNQYKGMPIDDYERARGPAQQRGQMRIPSEVRVQMLLNDAEASLRDVKEAELSALKAREEMRKSMKRARTPRRGQVDEMKENARRRLRQIMSGARKKQEEEELWRNAHDVAVAKFQENVSAMSQPPIAILIPCSE</sequence>
<feature type="compositionally biased region" description="Low complexity" evidence="1">
    <location>
        <begin position="1"/>
        <end position="39"/>
    </location>
</feature>
<proteinExistence type="predicted"/>
<feature type="region of interest" description="Disordered" evidence="1">
    <location>
        <begin position="171"/>
        <end position="190"/>
    </location>
</feature>
<protein>
    <submittedName>
        <fullName evidence="2">Uncharacterized protein</fullName>
    </submittedName>
</protein>
<gene>
    <name evidence="2" type="ORF">DBRI1063_LOCUS13215</name>
</gene>
<feature type="region of interest" description="Disordered" evidence="1">
    <location>
        <begin position="1"/>
        <end position="78"/>
    </location>
</feature>
<organism evidence="2">
    <name type="scientific">Ditylum brightwellii</name>
    <dbReference type="NCBI Taxonomy" id="49249"/>
    <lineage>
        <taxon>Eukaryota</taxon>
        <taxon>Sar</taxon>
        <taxon>Stramenopiles</taxon>
        <taxon>Ochrophyta</taxon>
        <taxon>Bacillariophyta</taxon>
        <taxon>Mediophyceae</taxon>
        <taxon>Lithodesmiophycidae</taxon>
        <taxon>Lithodesmiales</taxon>
        <taxon>Lithodesmiaceae</taxon>
        <taxon>Ditylum</taxon>
    </lineage>
</organism>
<name>A0A6U3RWG0_9STRA</name>
<dbReference type="EMBL" id="HBGN01020760">
    <property type="protein sequence ID" value="CAD9334275.1"/>
    <property type="molecule type" value="Transcribed_RNA"/>
</dbReference>
<dbReference type="AlphaFoldDB" id="A0A6U3RWG0"/>
<reference evidence="2" key="1">
    <citation type="submission" date="2021-01" db="EMBL/GenBank/DDBJ databases">
        <authorList>
            <person name="Corre E."/>
            <person name="Pelletier E."/>
            <person name="Niang G."/>
            <person name="Scheremetjew M."/>
            <person name="Finn R."/>
            <person name="Kale V."/>
            <person name="Holt S."/>
            <person name="Cochrane G."/>
            <person name="Meng A."/>
            <person name="Brown T."/>
            <person name="Cohen L."/>
        </authorList>
    </citation>
    <scope>NUCLEOTIDE SEQUENCE</scope>
    <source>
        <strain evidence="2">Pop2</strain>
    </source>
</reference>
<accession>A0A6U3RWG0</accession>
<evidence type="ECO:0000313" key="2">
    <source>
        <dbReference type="EMBL" id="CAD9334275.1"/>
    </source>
</evidence>
<evidence type="ECO:0000256" key="1">
    <source>
        <dbReference type="SAM" id="MobiDB-lite"/>
    </source>
</evidence>